<dbReference type="InterPro" id="IPR003593">
    <property type="entry name" value="AAA+_ATPase"/>
</dbReference>
<gene>
    <name evidence="15" type="primary">TRM8</name>
    <name evidence="18" type="ORF">Clacol_002835</name>
</gene>
<feature type="compositionally biased region" description="Basic and acidic residues" evidence="16">
    <location>
        <begin position="1095"/>
        <end position="1106"/>
    </location>
</feature>
<feature type="binding site" evidence="15">
    <location>
        <begin position="1561"/>
        <end position="1563"/>
    </location>
    <ligand>
        <name>S-adenosyl-L-methionine</name>
        <dbReference type="ChEBI" id="CHEBI:59789"/>
    </ligand>
</feature>
<dbReference type="FunFam" id="3.40.50.300:FF:000061">
    <property type="entry name" value="ATPase family, AAA domain-containing 2"/>
    <property type="match status" value="1"/>
</dbReference>
<comment type="subunit">
    <text evidence="15">Forms a complex with TRM82.</text>
</comment>
<feature type="domain" description="AAA+ ATPase" evidence="17">
    <location>
        <begin position="401"/>
        <end position="542"/>
    </location>
</feature>
<keyword evidence="19" id="KW-1185">Reference proteome</keyword>
<dbReference type="Gene3D" id="1.20.920.10">
    <property type="entry name" value="Bromodomain-like"/>
    <property type="match status" value="1"/>
</dbReference>
<keyword evidence="11" id="KW-0067">ATP-binding</keyword>
<dbReference type="GO" id="GO:0045815">
    <property type="term" value="P:transcription initiation-coupled chromatin remodeling"/>
    <property type="evidence" value="ECO:0007669"/>
    <property type="project" value="TreeGrafter"/>
</dbReference>
<dbReference type="GO" id="GO:0006337">
    <property type="term" value="P:nucleosome disassembly"/>
    <property type="evidence" value="ECO:0007669"/>
    <property type="project" value="TreeGrafter"/>
</dbReference>
<feature type="region of interest" description="Disordered" evidence="16">
    <location>
        <begin position="1041"/>
        <end position="1147"/>
    </location>
</feature>
<evidence type="ECO:0000256" key="16">
    <source>
        <dbReference type="SAM" id="MobiDB-lite"/>
    </source>
</evidence>
<comment type="pathway">
    <text evidence="15">tRNA modification; N(7)-methylguanine-tRNA biosynthesis.</text>
</comment>
<feature type="region of interest" description="Disordered" evidence="16">
    <location>
        <begin position="289"/>
        <end position="322"/>
    </location>
</feature>
<feature type="region of interest" description="Disordered" evidence="16">
    <location>
        <begin position="1190"/>
        <end position="1249"/>
    </location>
</feature>
<protein>
    <recommendedName>
        <fullName evidence="15">tRNA (guanine-N(7)-)-methyltransferase</fullName>
        <ecNumber evidence="15">2.1.1.33</ecNumber>
    </recommendedName>
    <alternativeName>
        <fullName evidence="15">Transfer RNA methyltransferase 8</fullName>
    </alternativeName>
    <alternativeName>
        <fullName evidence="15">tRNA (guanine(46)-N(7))-methyltransferase</fullName>
    </alternativeName>
    <alternativeName>
        <fullName evidence="15">tRNA(m7G46)-methyltransferase</fullName>
    </alternativeName>
</protein>
<feature type="region of interest" description="Disordered" evidence="16">
    <location>
        <begin position="989"/>
        <end position="1012"/>
    </location>
</feature>
<dbReference type="InterPro" id="IPR003358">
    <property type="entry name" value="tRNA_(Gua-N-7)_MeTrfase_Trmb"/>
</dbReference>
<feature type="domain" description="AAA+ ATPase" evidence="17">
    <location>
        <begin position="667"/>
        <end position="796"/>
    </location>
</feature>
<evidence type="ECO:0000256" key="15">
    <source>
        <dbReference type="HAMAP-Rule" id="MF_03055"/>
    </source>
</evidence>
<keyword evidence="4 15" id="KW-0820">tRNA-binding</keyword>
<dbReference type="PROSITE" id="PS00674">
    <property type="entry name" value="AAA"/>
    <property type="match status" value="1"/>
</dbReference>
<feature type="compositionally biased region" description="Acidic residues" evidence="16">
    <location>
        <begin position="49"/>
        <end position="70"/>
    </location>
</feature>
<evidence type="ECO:0000256" key="12">
    <source>
        <dbReference type="ARBA" id="ARBA00022884"/>
    </source>
</evidence>
<evidence type="ECO:0000256" key="2">
    <source>
        <dbReference type="ARBA" id="ARBA00004123"/>
    </source>
</evidence>
<dbReference type="CDD" id="cd02440">
    <property type="entry name" value="AdoMet_MTases"/>
    <property type="match status" value="1"/>
</dbReference>
<dbReference type="InterPro" id="IPR025763">
    <property type="entry name" value="Trm8_euk"/>
</dbReference>
<dbReference type="GO" id="GO:0016887">
    <property type="term" value="F:ATP hydrolysis activity"/>
    <property type="evidence" value="ECO:0007669"/>
    <property type="project" value="InterPro"/>
</dbReference>
<evidence type="ECO:0000256" key="10">
    <source>
        <dbReference type="ARBA" id="ARBA00022801"/>
    </source>
</evidence>
<dbReference type="Gene3D" id="3.40.50.150">
    <property type="entry name" value="Vaccinia Virus protein VP39"/>
    <property type="match status" value="1"/>
</dbReference>
<dbReference type="HAMAP" id="MF_03055">
    <property type="entry name" value="tRNA_methyltr_TrmB_euk"/>
    <property type="match status" value="1"/>
</dbReference>
<evidence type="ECO:0000313" key="19">
    <source>
        <dbReference type="Proteomes" id="UP001050691"/>
    </source>
</evidence>
<keyword evidence="13" id="KW-0103">Bromodomain</keyword>
<feature type="compositionally biased region" description="Low complexity" evidence="16">
    <location>
        <begin position="138"/>
        <end position="150"/>
    </location>
</feature>
<dbReference type="InterPro" id="IPR003960">
    <property type="entry name" value="ATPase_AAA_CS"/>
</dbReference>
<keyword evidence="7 15" id="KW-0949">S-adenosyl-L-methionine</keyword>
<feature type="compositionally biased region" description="Pro residues" evidence="16">
    <location>
        <begin position="1272"/>
        <end position="1281"/>
    </location>
</feature>
<keyword evidence="5 15" id="KW-0489">Methyltransferase</keyword>
<dbReference type="InterPro" id="IPR027417">
    <property type="entry name" value="P-loop_NTPase"/>
</dbReference>
<keyword evidence="6 15" id="KW-0808">Transferase</keyword>
<dbReference type="Pfam" id="PF17862">
    <property type="entry name" value="AAA_lid_3"/>
    <property type="match status" value="1"/>
</dbReference>
<comment type="catalytic activity">
    <reaction evidence="1 15">
        <text>guanosine(46) in tRNA + S-adenosyl-L-methionine = N(7)-methylguanosine(46) in tRNA + S-adenosyl-L-homocysteine</text>
        <dbReference type="Rhea" id="RHEA:42708"/>
        <dbReference type="Rhea" id="RHEA-COMP:10188"/>
        <dbReference type="Rhea" id="RHEA-COMP:10189"/>
        <dbReference type="ChEBI" id="CHEBI:57856"/>
        <dbReference type="ChEBI" id="CHEBI:59789"/>
        <dbReference type="ChEBI" id="CHEBI:74269"/>
        <dbReference type="ChEBI" id="CHEBI:74480"/>
        <dbReference type="EC" id="2.1.1.33"/>
    </reaction>
</comment>
<evidence type="ECO:0000256" key="11">
    <source>
        <dbReference type="ARBA" id="ARBA00022840"/>
    </source>
</evidence>
<feature type="binding site" evidence="15">
    <location>
        <position position="1480"/>
    </location>
    <ligand>
        <name>S-adenosyl-L-methionine</name>
        <dbReference type="ChEBI" id="CHEBI:59789"/>
    </ligand>
</feature>
<dbReference type="FunFam" id="3.40.50.300:FF:001218">
    <property type="entry name" value="AAA family ATPase, putative"/>
    <property type="match status" value="1"/>
</dbReference>
<feature type="binding site" evidence="15">
    <location>
        <position position="1395"/>
    </location>
    <ligand>
        <name>S-adenosyl-L-methionine</name>
        <dbReference type="ChEBI" id="CHEBI:59789"/>
    </ligand>
</feature>
<dbReference type="Proteomes" id="UP001050691">
    <property type="component" value="Unassembled WGS sequence"/>
</dbReference>
<feature type="compositionally biased region" description="Polar residues" evidence="16">
    <location>
        <begin position="1109"/>
        <end position="1120"/>
    </location>
</feature>
<dbReference type="SUPFAM" id="SSF53335">
    <property type="entry name" value="S-adenosyl-L-methionine-dependent methyltransferases"/>
    <property type="match status" value="1"/>
</dbReference>
<feature type="region of interest" description="Disordered" evidence="16">
    <location>
        <begin position="1263"/>
        <end position="1284"/>
    </location>
</feature>
<dbReference type="InterPro" id="IPR045199">
    <property type="entry name" value="ATAD2-like"/>
</dbReference>
<comment type="subcellular location">
    <subcellularLocation>
        <location evidence="2 15">Nucleus</location>
    </subcellularLocation>
</comment>
<keyword evidence="12 15" id="KW-0694">RNA-binding</keyword>
<feature type="active site" evidence="15">
    <location>
        <position position="1483"/>
    </location>
</feature>
<organism evidence="18 19">
    <name type="scientific">Clathrus columnatus</name>
    <dbReference type="NCBI Taxonomy" id="1419009"/>
    <lineage>
        <taxon>Eukaryota</taxon>
        <taxon>Fungi</taxon>
        <taxon>Dikarya</taxon>
        <taxon>Basidiomycota</taxon>
        <taxon>Agaricomycotina</taxon>
        <taxon>Agaricomycetes</taxon>
        <taxon>Phallomycetidae</taxon>
        <taxon>Phallales</taxon>
        <taxon>Clathraceae</taxon>
        <taxon>Clathrus</taxon>
    </lineage>
</organism>
<keyword evidence="14 15" id="KW-0539">Nucleus</keyword>
<evidence type="ECO:0000256" key="9">
    <source>
        <dbReference type="ARBA" id="ARBA00022741"/>
    </source>
</evidence>
<dbReference type="GO" id="GO:0000049">
    <property type="term" value="F:tRNA binding"/>
    <property type="evidence" value="ECO:0007669"/>
    <property type="project" value="UniProtKB-UniRule"/>
</dbReference>
<dbReference type="InterPro" id="IPR003959">
    <property type="entry name" value="ATPase_AAA_core"/>
</dbReference>
<dbReference type="InterPro" id="IPR036427">
    <property type="entry name" value="Bromodomain-like_sf"/>
</dbReference>
<keyword evidence="10" id="KW-0378">Hydrolase</keyword>
<comment type="caution">
    <text evidence="18">The sequence shown here is derived from an EMBL/GenBank/DDBJ whole genome shotgun (WGS) entry which is preliminary data.</text>
</comment>
<dbReference type="InterPro" id="IPR041569">
    <property type="entry name" value="AAA_lid_3"/>
</dbReference>
<reference evidence="18" key="1">
    <citation type="submission" date="2021-10" db="EMBL/GenBank/DDBJ databases">
        <title>De novo Genome Assembly of Clathrus columnatus (Basidiomycota, Fungi) Using Illumina and Nanopore Sequence Data.</title>
        <authorList>
            <person name="Ogiso-Tanaka E."/>
            <person name="Itagaki H."/>
            <person name="Hosoya T."/>
            <person name="Hosaka K."/>
        </authorList>
    </citation>
    <scope>NUCLEOTIDE SEQUENCE</scope>
    <source>
        <strain evidence="18">MO-923</strain>
    </source>
</reference>
<evidence type="ECO:0000256" key="3">
    <source>
        <dbReference type="ARBA" id="ARBA00006914"/>
    </source>
</evidence>
<feature type="binding site" evidence="15">
    <location>
        <begin position="1460"/>
        <end position="1461"/>
    </location>
    <ligand>
        <name>S-adenosyl-L-methionine</name>
        <dbReference type="ChEBI" id="CHEBI:59789"/>
    </ligand>
</feature>
<dbReference type="GO" id="GO:0003682">
    <property type="term" value="F:chromatin binding"/>
    <property type="evidence" value="ECO:0007669"/>
    <property type="project" value="TreeGrafter"/>
</dbReference>
<comment type="similarity">
    <text evidence="15">Belongs to the class I-like SAM-binding methyltransferase superfamily. TrmB family.</text>
</comment>
<feature type="compositionally biased region" description="Polar residues" evidence="16">
    <location>
        <begin position="116"/>
        <end position="128"/>
    </location>
</feature>
<comment type="function">
    <text evidence="15">Catalyzes the formation of N(7)-methylguanine at position 46 (m7G46) in tRNA.</text>
</comment>
<dbReference type="GO" id="GO:0006334">
    <property type="term" value="P:nucleosome assembly"/>
    <property type="evidence" value="ECO:0007669"/>
    <property type="project" value="TreeGrafter"/>
</dbReference>
<evidence type="ECO:0000256" key="8">
    <source>
        <dbReference type="ARBA" id="ARBA00022694"/>
    </source>
</evidence>
<dbReference type="SMART" id="SM00382">
    <property type="entry name" value="AAA"/>
    <property type="match status" value="2"/>
</dbReference>
<dbReference type="NCBIfam" id="TIGR00091">
    <property type="entry name" value="tRNA (guanosine(46)-N7)-methyltransferase TrmB"/>
    <property type="match status" value="1"/>
</dbReference>
<evidence type="ECO:0000256" key="1">
    <source>
        <dbReference type="ARBA" id="ARBA00000142"/>
    </source>
</evidence>
<name>A0AAV5A7S0_9AGAM</name>
<dbReference type="PROSITE" id="PS51625">
    <property type="entry name" value="SAM_MT_TRMB"/>
    <property type="match status" value="1"/>
</dbReference>
<comment type="similarity">
    <text evidence="3">Belongs to the AAA ATPase family.</text>
</comment>
<keyword evidence="9" id="KW-0547">Nucleotide-binding</keyword>
<accession>A0AAV5A7S0</accession>
<dbReference type="InterPro" id="IPR029063">
    <property type="entry name" value="SAM-dependent_MTases_sf"/>
</dbReference>
<feature type="region of interest" description="Disordered" evidence="16">
    <location>
        <begin position="21"/>
        <end position="219"/>
    </location>
</feature>
<dbReference type="SUPFAM" id="SSF47370">
    <property type="entry name" value="Bromodomain"/>
    <property type="match status" value="1"/>
</dbReference>
<dbReference type="PANTHER" id="PTHR23069:SF0">
    <property type="entry name" value="TAT-BINDING HOMOLOG 7"/>
    <property type="match status" value="1"/>
</dbReference>
<dbReference type="Gene3D" id="1.10.8.60">
    <property type="match status" value="1"/>
</dbReference>
<dbReference type="PANTHER" id="PTHR23069">
    <property type="entry name" value="AAA DOMAIN-CONTAINING"/>
    <property type="match status" value="1"/>
</dbReference>
<dbReference type="Pfam" id="PF00004">
    <property type="entry name" value="AAA"/>
    <property type="match status" value="2"/>
</dbReference>
<evidence type="ECO:0000259" key="17">
    <source>
        <dbReference type="SMART" id="SM00382"/>
    </source>
</evidence>
<evidence type="ECO:0000256" key="4">
    <source>
        <dbReference type="ARBA" id="ARBA00022555"/>
    </source>
</evidence>
<dbReference type="GO" id="GO:0005634">
    <property type="term" value="C:nucleus"/>
    <property type="evidence" value="ECO:0007669"/>
    <property type="project" value="UniProtKB-SubCell"/>
</dbReference>
<keyword evidence="8 15" id="KW-0819">tRNA processing</keyword>
<sequence length="1587" mass="176733">MVTEIDNDNIQYTTSLRGRKRLQKSYKEEDESDPNFELVPDASHNTDTIGDDNDAIDGGVNDDDDDDEEGPTSRPSGPTRRSTRRRNNRLTGFIVSDESGGEVQRHYRTRSKSAPVVNNNAPNSQPHSRNTRNRDKVTSATSATTLNNRAAARRATRQSARVRHEEAGYEDNDDEDIDADGSSDDEEIDASHTTPSPEHEPEVDGEEHHQDIDGEDEDEQLGADRKYKLRKRAPVNYAIPPPLEELVPEQIDSVGNGRRKNDYGGKSGFGRSKPFKWGVTGAELSRIMGIPDSDSDSDGPAKTPRKTFGTTTSAGATGGLGGSMMANGSATGVIPEFGAGTPSNLGKVGENSLADADPLGISPNITFDSVGGLDDHITALKEMTLLPLLYPELFQRFNLTPPRGVLFHGPPGTGKTLLARALASSCRSGGRTISFFMRKGADVLSKWVGEAERQLRILFEEARACQPSIIFFDEIDGLAPVRSSRQDQIHASIVATLLALMDGMDNRGQVVVIGATNRPDAVDSALRRPGRFDREFYFPLPNVTARTKILSILTKDWEGWEGENGDQARLGLAKLTKGYAGADLRALCTEAALNAVQRRYPQIYQSEQRLLVRPESVRVQLRDFMISIKTPKKLTALEEAQWEDDEGDTKALEREELAQSIHTLRIYRPRIILHGQQGMGQEYVAAAALHYLEGFHIQSLDLGSLMGDSSRTVEAAIVQLFMEAKRNQPSVIYIPSLTGWCAAVSETAQTTMQTMINSLAPTDPVLLLAVCDAPFSTLPHDVRAWFGLLSENRVLFTSPSREQRSAFFKGIINSVGRPPNEFPDAVKRRRRIFEKLPIAPPLAPKPPTAAELAAQEQKDEQIIATLKYRLGPILMELKRKFKLFSKPIFDHPHFLGLTQPAEQAKIHNIDLERIQLHLYRGKYLTPQDFLEDLQKIVHNARVWGGGERDNERFAKAQMMYTTAQVHTNELDAFFRAECERMAVRERQRREEWAAANPKPPKNRLKPVDHHNTDQDVMDTHEEANDNTGANIATNGQAVRRSARHNGEQADVVISDPVKLERRLKRQRSSEASGSQDEKHEHQNGDGPDSMDVDTEERTAKRIRTESGDAPQTTDGITFTSILDDEPDPLDLVGPTSSQSQQGGGGPNVRFAEEVIVTSNDTEHVVTTSVVDAAMTSFTSHEDARIFMHESASADRETSADVSQPQHPRPHSFPSVVKLVSTPSVPDGPLDPRGGPVLEPLQPPPQEQSMVEDAVEVHQYFPEEQTITSRPRSPTPQPPPPFHISDEYLEQLSDSLTSLTEGLNVEQLEQLRATSLNCVFRRRSDWDRDEMVKELLDIVAMFVNEARKRHYRQRAHANPFSDHALVYPAKPRNFDLVTHYPTYVSSKKVPEFVDIGCGFGGLLVALAPLFPETLILGIEIRVQVTQYVLDRIEALRIHGASGNDENIIPGGYNNISVVRGNAMKFLPNFFGKHQLSKIFFLFPDPHFKARKHKARIISPTLLAEYAYVLRPGGIIYTITDVKELYDWMVKHLHDFPLFEYVDEDTLIVEGHGDVIGAVKMSTEEGKKVGRNAGNKYLACFRRLENPDW</sequence>
<evidence type="ECO:0000256" key="14">
    <source>
        <dbReference type="ARBA" id="ARBA00023242"/>
    </source>
</evidence>
<feature type="compositionally biased region" description="Basic and acidic residues" evidence="16">
    <location>
        <begin position="197"/>
        <end position="212"/>
    </location>
</feature>
<dbReference type="Pfam" id="PF02390">
    <property type="entry name" value="Methyltransf_4"/>
    <property type="match status" value="1"/>
</dbReference>
<dbReference type="Gene3D" id="3.40.50.300">
    <property type="entry name" value="P-loop containing nucleotide triphosphate hydrolases"/>
    <property type="match status" value="2"/>
</dbReference>
<evidence type="ECO:0000256" key="13">
    <source>
        <dbReference type="ARBA" id="ARBA00023117"/>
    </source>
</evidence>
<evidence type="ECO:0000256" key="6">
    <source>
        <dbReference type="ARBA" id="ARBA00022679"/>
    </source>
</evidence>
<feature type="compositionally biased region" description="Acidic residues" evidence="16">
    <location>
        <begin position="168"/>
        <end position="188"/>
    </location>
</feature>
<dbReference type="GO" id="GO:0042393">
    <property type="term" value="F:histone binding"/>
    <property type="evidence" value="ECO:0007669"/>
    <property type="project" value="TreeGrafter"/>
</dbReference>
<dbReference type="EC" id="2.1.1.33" evidence="15"/>
<feature type="region of interest" description="Disordered" evidence="16">
    <location>
        <begin position="248"/>
        <end position="269"/>
    </location>
</feature>
<dbReference type="SUPFAM" id="SSF52540">
    <property type="entry name" value="P-loop containing nucleoside triphosphate hydrolases"/>
    <property type="match status" value="2"/>
</dbReference>
<evidence type="ECO:0000256" key="7">
    <source>
        <dbReference type="ARBA" id="ARBA00022691"/>
    </source>
</evidence>
<evidence type="ECO:0000313" key="18">
    <source>
        <dbReference type="EMBL" id="GJJ08616.1"/>
    </source>
</evidence>
<dbReference type="GO" id="GO:0005524">
    <property type="term" value="F:ATP binding"/>
    <property type="evidence" value="ECO:0007669"/>
    <property type="project" value="UniProtKB-KW"/>
</dbReference>
<dbReference type="EMBL" id="BPWL01000003">
    <property type="protein sequence ID" value="GJJ08616.1"/>
    <property type="molecule type" value="Genomic_DNA"/>
</dbReference>
<proteinExistence type="inferred from homology"/>
<feature type="binding site" evidence="15">
    <location>
        <begin position="1418"/>
        <end position="1419"/>
    </location>
    <ligand>
        <name>S-adenosyl-L-methionine</name>
        <dbReference type="ChEBI" id="CHEBI:59789"/>
    </ligand>
</feature>
<evidence type="ECO:0000256" key="5">
    <source>
        <dbReference type="ARBA" id="ARBA00022603"/>
    </source>
</evidence>
<dbReference type="GO" id="GO:0008176">
    <property type="term" value="F:tRNA (guanine(46)-N7)-methyltransferase activity"/>
    <property type="evidence" value="ECO:0007669"/>
    <property type="project" value="UniProtKB-UniRule"/>
</dbReference>